<accession>A0A9N9ISU2</accession>
<dbReference type="EMBL" id="CAJVPZ010035101">
    <property type="protein sequence ID" value="CAG8748293.1"/>
    <property type="molecule type" value="Genomic_DNA"/>
</dbReference>
<evidence type="ECO:0000313" key="1">
    <source>
        <dbReference type="EMBL" id="CAG8748293.1"/>
    </source>
</evidence>
<proteinExistence type="predicted"/>
<evidence type="ECO:0000313" key="2">
    <source>
        <dbReference type="Proteomes" id="UP000789396"/>
    </source>
</evidence>
<sequence>MSDSNKEKKDSKRSIVSRYKNHDELDINDVSSILLDQYKIIGGRKSLNTHEGTYVIPSDELELRRLEVAHVLNRYAWKGNFSAPVEEKLKT</sequence>
<protein>
    <submittedName>
        <fullName evidence="1">1308_t:CDS:1</fullName>
    </submittedName>
</protein>
<dbReference type="OrthoDB" id="2013972at2759"/>
<organism evidence="1 2">
    <name type="scientific">Racocetra fulgida</name>
    <dbReference type="NCBI Taxonomy" id="60492"/>
    <lineage>
        <taxon>Eukaryota</taxon>
        <taxon>Fungi</taxon>
        <taxon>Fungi incertae sedis</taxon>
        <taxon>Mucoromycota</taxon>
        <taxon>Glomeromycotina</taxon>
        <taxon>Glomeromycetes</taxon>
        <taxon>Diversisporales</taxon>
        <taxon>Gigasporaceae</taxon>
        <taxon>Racocetra</taxon>
    </lineage>
</organism>
<feature type="non-terminal residue" evidence="1">
    <location>
        <position position="91"/>
    </location>
</feature>
<dbReference type="Proteomes" id="UP000789396">
    <property type="component" value="Unassembled WGS sequence"/>
</dbReference>
<dbReference type="AlphaFoldDB" id="A0A9N9ISU2"/>
<name>A0A9N9ISU2_9GLOM</name>
<keyword evidence="2" id="KW-1185">Reference proteome</keyword>
<reference evidence="1" key="1">
    <citation type="submission" date="2021-06" db="EMBL/GenBank/DDBJ databases">
        <authorList>
            <person name="Kallberg Y."/>
            <person name="Tangrot J."/>
            <person name="Rosling A."/>
        </authorList>
    </citation>
    <scope>NUCLEOTIDE SEQUENCE</scope>
    <source>
        <strain evidence="1">IN212</strain>
    </source>
</reference>
<gene>
    <name evidence="1" type="ORF">RFULGI_LOCUS13409</name>
</gene>
<comment type="caution">
    <text evidence="1">The sequence shown here is derived from an EMBL/GenBank/DDBJ whole genome shotgun (WGS) entry which is preliminary data.</text>
</comment>